<accession>A0A5J4ZRS8</accession>
<feature type="region of interest" description="Disordered" evidence="6">
    <location>
        <begin position="456"/>
        <end position="479"/>
    </location>
</feature>
<evidence type="ECO:0000256" key="2">
    <source>
        <dbReference type="ARBA" id="ARBA00023015"/>
    </source>
</evidence>
<dbReference type="Gene3D" id="3.30.890.10">
    <property type="entry name" value="Methyl-cpg-binding Protein 2, Chain A"/>
    <property type="match status" value="3"/>
</dbReference>
<feature type="region of interest" description="Disordered" evidence="6">
    <location>
        <begin position="586"/>
        <end position="617"/>
    </location>
</feature>
<keyword evidence="3" id="KW-0238">DNA-binding</keyword>
<dbReference type="InterPro" id="IPR016177">
    <property type="entry name" value="DNA-bd_dom_sf"/>
</dbReference>
<dbReference type="Proteomes" id="UP000325577">
    <property type="component" value="Linkage Group LG5"/>
</dbReference>
<comment type="subcellular location">
    <subcellularLocation>
        <location evidence="1">Nucleus</location>
    </subcellularLocation>
</comment>
<dbReference type="InterPro" id="IPR038945">
    <property type="entry name" value="MBD13-like"/>
</dbReference>
<dbReference type="GO" id="GO:0005634">
    <property type="term" value="C:nucleus"/>
    <property type="evidence" value="ECO:0007669"/>
    <property type="project" value="UniProtKB-SubCell"/>
</dbReference>
<dbReference type="Pfam" id="PF01429">
    <property type="entry name" value="MBD"/>
    <property type="match status" value="1"/>
</dbReference>
<evidence type="ECO:0000256" key="6">
    <source>
        <dbReference type="SAM" id="MobiDB-lite"/>
    </source>
</evidence>
<evidence type="ECO:0000259" key="7">
    <source>
        <dbReference type="PROSITE" id="PS50982"/>
    </source>
</evidence>
<evidence type="ECO:0000256" key="5">
    <source>
        <dbReference type="ARBA" id="ARBA00023242"/>
    </source>
</evidence>
<evidence type="ECO:0000256" key="3">
    <source>
        <dbReference type="ARBA" id="ARBA00023125"/>
    </source>
</evidence>
<feature type="compositionally biased region" description="Polar residues" evidence="6">
    <location>
        <begin position="592"/>
        <end position="601"/>
    </location>
</feature>
<feature type="region of interest" description="Disordered" evidence="6">
    <location>
        <begin position="309"/>
        <end position="328"/>
    </location>
</feature>
<evidence type="ECO:0000256" key="4">
    <source>
        <dbReference type="ARBA" id="ARBA00023163"/>
    </source>
</evidence>
<dbReference type="EMBL" id="CM018048">
    <property type="protein sequence ID" value="KAA8521130.1"/>
    <property type="molecule type" value="Genomic_DNA"/>
</dbReference>
<dbReference type="OrthoDB" id="10072024at2759"/>
<evidence type="ECO:0000313" key="8">
    <source>
        <dbReference type="EMBL" id="KAA8521130.1"/>
    </source>
</evidence>
<dbReference type="PANTHER" id="PTHR34067:SF20">
    <property type="entry name" value="OS08G0206700 PROTEIN"/>
    <property type="match status" value="1"/>
</dbReference>
<keyword evidence="5" id="KW-0539">Nucleus</keyword>
<feature type="compositionally biased region" description="Basic and acidic residues" evidence="6">
    <location>
        <begin position="608"/>
        <end position="617"/>
    </location>
</feature>
<dbReference type="GO" id="GO:0003677">
    <property type="term" value="F:DNA binding"/>
    <property type="evidence" value="ECO:0007669"/>
    <property type="project" value="UniProtKB-KW"/>
</dbReference>
<keyword evidence="9" id="KW-1185">Reference proteome</keyword>
<feature type="region of interest" description="Disordered" evidence="6">
    <location>
        <begin position="219"/>
        <end position="243"/>
    </location>
</feature>
<proteinExistence type="predicted"/>
<feature type="domain" description="MBD" evidence="7">
    <location>
        <begin position="151"/>
        <end position="228"/>
    </location>
</feature>
<dbReference type="AlphaFoldDB" id="A0A5J4ZRS8"/>
<sequence length="617" mass="67855">MVAGKSPDWLPSGWTVQVKVNNGRKVRCFSNRKTGHKFHSKNDVIHYIKTGHVRTTQPINKNNKRHSKNKSMPLAVKTNEFPEWLPSGWTMEVKTRRSGSQFGKKYKCYIDPVTRCKFYSKPEVFQYLKTLKRNGCTSKQKKIATGSVSNVAVERVTPDGLPTGWIKEIKIQKKVNGIRKDPYYTDPVSGYTFFSKKDALRYLETGDINSCATKPKKRGVNDVESMKEEISPQSSGKGHKLRHHTTRRQIFAGKGSCVTSSLVASCAQGSKEGRCKIVSVDAIGTSTPKADVLEGKHLLNNLVEKCAEAKESPEPSNSILPKTKGSKRKQGEHVLAEIGQVSSPATNIQQEAKLVENGMEKLSNGTAQTDSRKCKNEKAFSLPCRSSKRLAGLNPELVANSGLSERALRAATRKSGESEANPSLGLALDGVADSALQQLDAEPETEFSHHASGDIEAPLDVEPSNKSENSLGAQDLPVEQPGRWETEKKDENPESQLLSPFGDSWSDPCLEFAFKTLTGEIQVEDYLPIQDNFQQPFGPSHTWRDGCSALPDFGLNISSQNNVSSHFDAFEKPVCMQQLQTNPTLLPPGNVSLPSCSSGGPQQPGLDLNKEYQAKVN</sequence>
<organism evidence="8 9">
    <name type="scientific">Nyssa sinensis</name>
    <dbReference type="NCBI Taxonomy" id="561372"/>
    <lineage>
        <taxon>Eukaryota</taxon>
        <taxon>Viridiplantae</taxon>
        <taxon>Streptophyta</taxon>
        <taxon>Embryophyta</taxon>
        <taxon>Tracheophyta</taxon>
        <taxon>Spermatophyta</taxon>
        <taxon>Magnoliopsida</taxon>
        <taxon>eudicotyledons</taxon>
        <taxon>Gunneridae</taxon>
        <taxon>Pentapetalae</taxon>
        <taxon>asterids</taxon>
        <taxon>Cornales</taxon>
        <taxon>Nyssaceae</taxon>
        <taxon>Nyssa</taxon>
    </lineage>
</organism>
<dbReference type="PANTHER" id="PTHR34067">
    <property type="entry name" value="OS04G0193200 PROTEIN"/>
    <property type="match status" value="1"/>
</dbReference>
<feature type="domain" description="MBD" evidence="7">
    <location>
        <begin position="75"/>
        <end position="148"/>
    </location>
</feature>
<feature type="compositionally biased region" description="Basic and acidic residues" evidence="6">
    <location>
        <begin position="219"/>
        <end position="230"/>
    </location>
</feature>
<evidence type="ECO:0000256" key="1">
    <source>
        <dbReference type="ARBA" id="ARBA00004123"/>
    </source>
</evidence>
<dbReference type="PROSITE" id="PS50982">
    <property type="entry name" value="MBD"/>
    <property type="match status" value="2"/>
</dbReference>
<evidence type="ECO:0000313" key="9">
    <source>
        <dbReference type="Proteomes" id="UP000325577"/>
    </source>
</evidence>
<dbReference type="InterPro" id="IPR001739">
    <property type="entry name" value="Methyl_CpG_DNA-bd"/>
</dbReference>
<keyword evidence="4" id="KW-0804">Transcription</keyword>
<name>A0A5J4ZRS8_9ASTE</name>
<protein>
    <recommendedName>
        <fullName evidence="7">MBD domain-containing protein</fullName>
    </recommendedName>
</protein>
<gene>
    <name evidence="8" type="ORF">F0562_011717</name>
</gene>
<keyword evidence="2" id="KW-0805">Transcription regulation</keyword>
<dbReference type="SUPFAM" id="SSF54171">
    <property type="entry name" value="DNA-binding domain"/>
    <property type="match status" value="3"/>
</dbReference>
<reference evidence="8 9" key="1">
    <citation type="submission" date="2019-09" db="EMBL/GenBank/DDBJ databases">
        <title>A chromosome-level genome assembly of the Chinese tupelo Nyssa sinensis.</title>
        <authorList>
            <person name="Yang X."/>
            <person name="Kang M."/>
            <person name="Yang Y."/>
            <person name="Xiong H."/>
            <person name="Wang M."/>
            <person name="Zhang Z."/>
            <person name="Wang Z."/>
            <person name="Wu H."/>
            <person name="Ma T."/>
            <person name="Liu J."/>
            <person name="Xi Z."/>
        </authorList>
    </citation>
    <scope>NUCLEOTIDE SEQUENCE [LARGE SCALE GENOMIC DNA]</scope>
    <source>
        <strain evidence="8">J267</strain>
        <tissue evidence="8">Leaf</tissue>
    </source>
</reference>